<evidence type="ECO:0000256" key="12">
    <source>
        <dbReference type="SAM" id="Phobius"/>
    </source>
</evidence>
<feature type="transmembrane region" description="Helical" evidence="12">
    <location>
        <begin position="479"/>
        <end position="498"/>
    </location>
</feature>
<keyword evidence="8 17" id="KW-0675">Receptor</keyword>
<evidence type="ECO:0000256" key="10">
    <source>
        <dbReference type="ARBA" id="ARBA00023319"/>
    </source>
</evidence>
<dbReference type="InterPro" id="IPR003961">
    <property type="entry name" value="FN3_dom"/>
</dbReference>
<evidence type="ECO:0000259" key="15">
    <source>
        <dbReference type="PROSITE" id="PS50853"/>
    </source>
</evidence>
<dbReference type="SUPFAM" id="SSF49265">
    <property type="entry name" value="Fibronectin type III"/>
    <property type="match status" value="2"/>
</dbReference>
<dbReference type="SMART" id="SM00060">
    <property type="entry name" value="FN3"/>
    <property type="match status" value="1"/>
</dbReference>
<evidence type="ECO:0000313" key="16">
    <source>
        <dbReference type="Proteomes" id="UP000504630"/>
    </source>
</evidence>
<feature type="compositionally biased region" description="Low complexity" evidence="11">
    <location>
        <begin position="60"/>
        <end position="75"/>
    </location>
</feature>
<dbReference type="PANTHER" id="PTHR23037">
    <property type="entry name" value="CYTOKINE RECEPTOR"/>
    <property type="match status" value="1"/>
</dbReference>
<keyword evidence="7" id="KW-1015">Disulfide bond</keyword>
<evidence type="ECO:0000259" key="14">
    <source>
        <dbReference type="PROSITE" id="PS50835"/>
    </source>
</evidence>
<dbReference type="InterPro" id="IPR003530">
    <property type="entry name" value="Hematopoietin_rcpt_L_F3_CS"/>
</dbReference>
<comment type="similarity">
    <text evidence="2">Belongs to the type I cytokine receptor family. Type 3 subfamily.</text>
</comment>
<evidence type="ECO:0000256" key="3">
    <source>
        <dbReference type="ARBA" id="ARBA00022692"/>
    </source>
</evidence>
<keyword evidence="4 13" id="KW-0732">Signal</keyword>
<dbReference type="SMART" id="SM00409">
    <property type="entry name" value="IG"/>
    <property type="match status" value="1"/>
</dbReference>
<dbReference type="PROSITE" id="PS01354">
    <property type="entry name" value="HEMATOPO_REC_L_F3"/>
    <property type="match status" value="1"/>
</dbReference>
<feature type="signal peptide" evidence="13">
    <location>
        <begin position="1"/>
        <end position="18"/>
    </location>
</feature>
<dbReference type="KEGG" id="cgob:115021636"/>
<dbReference type="PROSITE" id="PS50835">
    <property type="entry name" value="IG_LIKE"/>
    <property type="match status" value="1"/>
</dbReference>
<dbReference type="OrthoDB" id="8634471at2759"/>
<keyword evidence="9" id="KW-0325">Glycoprotein</keyword>
<dbReference type="GO" id="GO:0004896">
    <property type="term" value="F:cytokine receptor activity"/>
    <property type="evidence" value="ECO:0007669"/>
    <property type="project" value="InterPro"/>
</dbReference>
<protein>
    <submittedName>
        <fullName evidence="17">LOW QUALITY PROTEIN: interleukin-6 receptor subunit alpha</fullName>
    </submittedName>
</protein>
<dbReference type="InterPro" id="IPR015321">
    <property type="entry name" value="TypeI_recpt_CBD"/>
</dbReference>
<evidence type="ECO:0000256" key="7">
    <source>
        <dbReference type="ARBA" id="ARBA00023157"/>
    </source>
</evidence>
<dbReference type="PANTHER" id="PTHR23037:SF22">
    <property type="entry name" value="CYTOKINE RECEPTOR COMMON SUBUNIT BETA"/>
    <property type="match status" value="1"/>
</dbReference>
<keyword evidence="6 12" id="KW-0472">Membrane</keyword>
<comment type="subcellular location">
    <subcellularLocation>
        <location evidence="1">Membrane</location>
        <topology evidence="1">Single-pass type I membrane protein</topology>
    </subcellularLocation>
</comment>
<feature type="compositionally biased region" description="Acidic residues" evidence="11">
    <location>
        <begin position="459"/>
        <end position="471"/>
    </location>
</feature>
<dbReference type="InterPro" id="IPR036179">
    <property type="entry name" value="Ig-like_dom_sf"/>
</dbReference>
<evidence type="ECO:0000256" key="5">
    <source>
        <dbReference type="ARBA" id="ARBA00022989"/>
    </source>
</evidence>
<dbReference type="Gene3D" id="2.60.40.10">
    <property type="entry name" value="Immunoglobulins"/>
    <property type="match status" value="3"/>
</dbReference>
<dbReference type="SUPFAM" id="SSF48726">
    <property type="entry name" value="Immunoglobulin"/>
    <property type="match status" value="1"/>
</dbReference>
<reference evidence="17" key="1">
    <citation type="submission" date="2025-08" db="UniProtKB">
        <authorList>
            <consortium name="RefSeq"/>
        </authorList>
    </citation>
    <scope>IDENTIFICATION</scope>
</reference>
<evidence type="ECO:0000256" key="9">
    <source>
        <dbReference type="ARBA" id="ARBA00023180"/>
    </source>
</evidence>
<dbReference type="Proteomes" id="UP000504630">
    <property type="component" value="Chromosome 16"/>
</dbReference>
<feature type="compositionally biased region" description="Polar residues" evidence="11">
    <location>
        <begin position="117"/>
        <end position="137"/>
    </location>
</feature>
<dbReference type="InterPro" id="IPR036116">
    <property type="entry name" value="FN3_sf"/>
</dbReference>
<dbReference type="CDD" id="cd00096">
    <property type="entry name" value="Ig"/>
    <property type="match status" value="1"/>
</dbReference>
<evidence type="ECO:0000256" key="6">
    <source>
        <dbReference type="ARBA" id="ARBA00023136"/>
    </source>
</evidence>
<dbReference type="CTD" id="3570"/>
<evidence type="ECO:0000256" key="4">
    <source>
        <dbReference type="ARBA" id="ARBA00022729"/>
    </source>
</evidence>
<sequence length="585" mass="65873">MQIFLPLLCVLCATPVHGTVDGTCPRKTPPPGVLVLTPGSKLVLTCSGHVEVDGVKVNKARNSSNTNRRSSPSVNPTTVNIISNTEVSTKSDKHTVEKTAREGYSSIPTDAGENKSLGHSNAVNTTSPSTHTVQPTGVSRLVKGESNKEDEYGDYEEEGEEGGRVTRGIKSRLQWKWNGKTVGKEDREITFERRGASLSLSTVRLTDAGRYTCYHKGRQRFSVKVNVADPPETPSLSCYKRSPSSKIRCEWAPQKPFTISPNCSLLLSKSPTEAFLRLQCSYSSLYSRCWCAMNHNDDELRTLHMAYLCVTSVEGNATSSLLSFIPLNILKPDPPSDVSVRKEEGQETRMTVSWNLPKSWKSQDRYYELIYEIKYRPLKSSLDYWQIQSINDMRSYSVMDAMPGVEYQIQLRTKEEYDGHWSDWSAPIYESSWTAKTSAEYEDLASTTFSVYTEGSGADGDESDVPEPVQGEDDESRHVLWLSGSFALLSVILAFYIFRHKDRFMSKLLSLSVVSQRRDSLRPMPSSPTASEGHALVTFAPPRFKEPPRSEVEGCEEEIEEQHRLKERIEAIHFNNTSYFFFHRE</sequence>
<evidence type="ECO:0000313" key="17">
    <source>
        <dbReference type="RefSeq" id="XP_029308039.1"/>
    </source>
</evidence>
<dbReference type="InterPro" id="IPR003599">
    <property type="entry name" value="Ig_sub"/>
</dbReference>
<keyword evidence="16" id="KW-1185">Reference proteome</keyword>
<feature type="compositionally biased region" description="Basic and acidic residues" evidence="11">
    <location>
        <begin position="89"/>
        <end position="101"/>
    </location>
</feature>
<evidence type="ECO:0000256" key="13">
    <source>
        <dbReference type="SAM" id="SignalP"/>
    </source>
</evidence>
<evidence type="ECO:0000256" key="2">
    <source>
        <dbReference type="ARBA" id="ARBA00010890"/>
    </source>
</evidence>
<feature type="region of interest" description="Disordered" evidence="11">
    <location>
        <begin position="452"/>
        <end position="471"/>
    </location>
</feature>
<organism evidence="16 17">
    <name type="scientific">Cottoperca gobio</name>
    <name type="common">Frogmouth</name>
    <name type="synonym">Aphritis gobio</name>
    <dbReference type="NCBI Taxonomy" id="56716"/>
    <lineage>
        <taxon>Eukaryota</taxon>
        <taxon>Metazoa</taxon>
        <taxon>Chordata</taxon>
        <taxon>Craniata</taxon>
        <taxon>Vertebrata</taxon>
        <taxon>Euteleostomi</taxon>
        <taxon>Actinopterygii</taxon>
        <taxon>Neopterygii</taxon>
        <taxon>Teleostei</taxon>
        <taxon>Neoteleostei</taxon>
        <taxon>Acanthomorphata</taxon>
        <taxon>Eupercaria</taxon>
        <taxon>Perciformes</taxon>
        <taxon>Notothenioidei</taxon>
        <taxon>Bovichtidae</taxon>
        <taxon>Cottoperca</taxon>
    </lineage>
</organism>
<proteinExistence type="inferred from homology"/>
<feature type="compositionally biased region" description="Polar residues" evidence="11">
    <location>
        <begin position="76"/>
        <end position="88"/>
    </location>
</feature>
<dbReference type="GO" id="GO:0016064">
    <property type="term" value="P:immunoglobulin mediated immune response"/>
    <property type="evidence" value="ECO:0007669"/>
    <property type="project" value="TreeGrafter"/>
</dbReference>
<dbReference type="InterPro" id="IPR013783">
    <property type="entry name" value="Ig-like_fold"/>
</dbReference>
<dbReference type="Pfam" id="PF00041">
    <property type="entry name" value="fn3"/>
    <property type="match status" value="1"/>
</dbReference>
<keyword evidence="10" id="KW-0393">Immunoglobulin domain</keyword>
<dbReference type="CDD" id="cd00063">
    <property type="entry name" value="FN3"/>
    <property type="match status" value="1"/>
</dbReference>
<feature type="chain" id="PRO_5026904189" evidence="13">
    <location>
        <begin position="19"/>
        <end position="585"/>
    </location>
</feature>
<feature type="domain" description="Ig-like" evidence="14">
    <location>
        <begin position="173"/>
        <end position="213"/>
    </location>
</feature>
<dbReference type="InterPro" id="IPR007110">
    <property type="entry name" value="Ig-like_dom"/>
</dbReference>
<dbReference type="Pfam" id="PF09240">
    <property type="entry name" value="IL6Ra-bind"/>
    <property type="match status" value="1"/>
</dbReference>
<gene>
    <name evidence="17" type="primary">il6r</name>
</gene>
<dbReference type="AlphaFoldDB" id="A0A6J2RCS4"/>
<dbReference type="PROSITE" id="PS50853">
    <property type="entry name" value="FN3"/>
    <property type="match status" value="1"/>
</dbReference>
<name>A0A6J2RCS4_COTGO</name>
<evidence type="ECO:0000256" key="8">
    <source>
        <dbReference type="ARBA" id="ARBA00023170"/>
    </source>
</evidence>
<keyword evidence="5 12" id="KW-1133">Transmembrane helix</keyword>
<dbReference type="GO" id="GO:0009897">
    <property type="term" value="C:external side of plasma membrane"/>
    <property type="evidence" value="ECO:0007669"/>
    <property type="project" value="TreeGrafter"/>
</dbReference>
<evidence type="ECO:0000256" key="11">
    <source>
        <dbReference type="SAM" id="MobiDB-lite"/>
    </source>
</evidence>
<feature type="domain" description="Fibronectin type-III" evidence="15">
    <location>
        <begin position="334"/>
        <end position="437"/>
    </location>
</feature>
<keyword evidence="3 12" id="KW-0812">Transmembrane</keyword>
<dbReference type="RefSeq" id="XP_029308039.1">
    <property type="nucleotide sequence ID" value="XM_029452179.1"/>
</dbReference>
<evidence type="ECO:0000256" key="1">
    <source>
        <dbReference type="ARBA" id="ARBA00004479"/>
    </source>
</evidence>
<feature type="compositionally biased region" description="Acidic residues" evidence="11">
    <location>
        <begin position="151"/>
        <end position="160"/>
    </location>
</feature>
<feature type="region of interest" description="Disordered" evidence="11">
    <location>
        <begin position="59"/>
        <end position="165"/>
    </location>
</feature>
<dbReference type="InParanoid" id="A0A6J2RCS4"/>
<accession>A0A6J2RCS4</accession>
<dbReference type="GeneID" id="115021636"/>